<name>A0A562VPB5_9BACT</name>
<keyword evidence="8" id="KW-1185">Reference proteome</keyword>
<dbReference type="PANTHER" id="PTHR30482:SF20">
    <property type="entry name" value="HIGH-AFFINITY BRANCHED-CHAIN AMINO ACID TRANSPORT SYSTEM PERMEASE PROTEIN LIVM"/>
    <property type="match status" value="1"/>
</dbReference>
<dbReference type="Pfam" id="PF02653">
    <property type="entry name" value="BPD_transp_2"/>
    <property type="match status" value="1"/>
</dbReference>
<dbReference type="InterPro" id="IPR043428">
    <property type="entry name" value="LivM-like"/>
</dbReference>
<feature type="transmembrane region" description="Helical" evidence="6">
    <location>
        <begin position="223"/>
        <end position="248"/>
    </location>
</feature>
<evidence type="ECO:0000256" key="5">
    <source>
        <dbReference type="ARBA" id="ARBA00023136"/>
    </source>
</evidence>
<feature type="transmembrane region" description="Helical" evidence="6">
    <location>
        <begin position="260"/>
        <end position="279"/>
    </location>
</feature>
<gene>
    <name evidence="7" type="ORF">JN12_01267</name>
</gene>
<evidence type="ECO:0000256" key="6">
    <source>
        <dbReference type="SAM" id="Phobius"/>
    </source>
</evidence>
<dbReference type="AlphaFoldDB" id="A0A562VPB5"/>
<organism evidence="7 8">
    <name type="scientific">Geobacter argillaceus</name>
    <dbReference type="NCBI Taxonomy" id="345631"/>
    <lineage>
        <taxon>Bacteria</taxon>
        <taxon>Pseudomonadati</taxon>
        <taxon>Thermodesulfobacteriota</taxon>
        <taxon>Desulfuromonadia</taxon>
        <taxon>Geobacterales</taxon>
        <taxon>Geobacteraceae</taxon>
        <taxon>Geobacter</taxon>
    </lineage>
</organism>
<comment type="caution">
    <text evidence="7">The sequence shown here is derived from an EMBL/GenBank/DDBJ whole genome shotgun (WGS) entry which is preliminary data.</text>
</comment>
<feature type="transmembrane region" description="Helical" evidence="6">
    <location>
        <begin position="137"/>
        <end position="155"/>
    </location>
</feature>
<evidence type="ECO:0000256" key="4">
    <source>
        <dbReference type="ARBA" id="ARBA00022989"/>
    </source>
</evidence>
<feature type="transmembrane region" description="Helical" evidence="6">
    <location>
        <begin position="69"/>
        <end position="91"/>
    </location>
</feature>
<keyword evidence="4 6" id="KW-1133">Transmembrane helix</keyword>
<evidence type="ECO:0000313" key="7">
    <source>
        <dbReference type="EMBL" id="TWJ19783.1"/>
    </source>
</evidence>
<evidence type="ECO:0000256" key="3">
    <source>
        <dbReference type="ARBA" id="ARBA00022692"/>
    </source>
</evidence>
<dbReference type="InterPro" id="IPR001851">
    <property type="entry name" value="ABC_transp_permease"/>
</dbReference>
<dbReference type="CDD" id="cd06581">
    <property type="entry name" value="TM_PBP1_LivM_like"/>
    <property type="match status" value="1"/>
</dbReference>
<keyword evidence="2" id="KW-1003">Cell membrane</keyword>
<proteinExistence type="predicted"/>
<evidence type="ECO:0000256" key="2">
    <source>
        <dbReference type="ARBA" id="ARBA00022475"/>
    </source>
</evidence>
<comment type="subcellular location">
    <subcellularLocation>
        <location evidence="1">Cell membrane</location>
        <topology evidence="1">Multi-pass membrane protein</topology>
    </subcellularLocation>
</comment>
<feature type="transmembrane region" description="Helical" evidence="6">
    <location>
        <begin position="15"/>
        <end position="36"/>
    </location>
</feature>
<dbReference type="GO" id="GO:0005886">
    <property type="term" value="C:plasma membrane"/>
    <property type="evidence" value="ECO:0007669"/>
    <property type="project" value="UniProtKB-SubCell"/>
</dbReference>
<dbReference type="GO" id="GO:0015658">
    <property type="term" value="F:branched-chain amino acid transmembrane transporter activity"/>
    <property type="evidence" value="ECO:0007669"/>
    <property type="project" value="InterPro"/>
</dbReference>
<dbReference type="Proteomes" id="UP000319449">
    <property type="component" value="Unassembled WGS sequence"/>
</dbReference>
<keyword evidence="3 6" id="KW-0812">Transmembrane</keyword>
<feature type="transmembrane region" description="Helical" evidence="6">
    <location>
        <begin position="43"/>
        <end position="63"/>
    </location>
</feature>
<dbReference type="RefSeq" id="WP_145019912.1">
    <property type="nucleotide sequence ID" value="NZ_VLLN01000006.1"/>
</dbReference>
<feature type="transmembrane region" description="Helical" evidence="6">
    <location>
        <begin position="189"/>
        <end position="211"/>
    </location>
</feature>
<sequence>MGEALQSLLGNINPYFLQIIVNVGIGIVLALGLNVITGLTGQLSLGHAAFMSIGAFTSALFTLKLGLPFSLNLLLTGLVTAAIGALIGFPILRLTGDYLAICTLGFAEIVKVAFLNLDITNRALGLSVPPPKTTMPMPIVVWIVVLLAIVLVSFVHDSRFGRALKAIRGDEIAAEAMGINVARYKVQSFAVGTFLAGVGGGLYAHFISYINPSDFGFLKSIDILSMIVLGGLGSIPGSVIGAAVLSAAPEFLRFMAKYRMLVYGGLLVFMMIFRPNGLMGGVNFTDLLLRAMGRKPHLKEVIEDKAENG</sequence>
<protein>
    <submittedName>
        <fullName evidence="7">Amino acid/amide ABC transporter membrane protein 2 (HAAT family)</fullName>
    </submittedName>
</protein>
<feature type="transmembrane region" description="Helical" evidence="6">
    <location>
        <begin position="98"/>
        <end position="117"/>
    </location>
</feature>
<dbReference type="PANTHER" id="PTHR30482">
    <property type="entry name" value="HIGH-AFFINITY BRANCHED-CHAIN AMINO ACID TRANSPORT SYSTEM PERMEASE"/>
    <property type="match status" value="1"/>
</dbReference>
<keyword evidence="5 6" id="KW-0472">Membrane</keyword>
<dbReference type="OrthoDB" id="9780757at2"/>
<accession>A0A562VPB5</accession>
<evidence type="ECO:0000313" key="8">
    <source>
        <dbReference type="Proteomes" id="UP000319449"/>
    </source>
</evidence>
<evidence type="ECO:0000256" key="1">
    <source>
        <dbReference type="ARBA" id="ARBA00004651"/>
    </source>
</evidence>
<reference evidence="7 8" key="1">
    <citation type="submission" date="2019-07" db="EMBL/GenBank/DDBJ databases">
        <title>Genomic Encyclopedia of Archaeal and Bacterial Type Strains, Phase II (KMG-II): from individual species to whole genera.</title>
        <authorList>
            <person name="Goeker M."/>
        </authorList>
    </citation>
    <scope>NUCLEOTIDE SEQUENCE [LARGE SCALE GENOMIC DNA]</scope>
    <source>
        <strain evidence="7 8">ATCC BAA-1139</strain>
    </source>
</reference>
<dbReference type="EMBL" id="VLLN01000006">
    <property type="protein sequence ID" value="TWJ19783.1"/>
    <property type="molecule type" value="Genomic_DNA"/>
</dbReference>